<name>A0A835Y530_9CHLO</name>
<dbReference type="EMBL" id="JAEHOE010000025">
    <property type="protein sequence ID" value="KAG2495284.1"/>
    <property type="molecule type" value="Genomic_DNA"/>
</dbReference>
<dbReference type="OrthoDB" id="2018625at2759"/>
<feature type="signal peptide" evidence="3">
    <location>
        <begin position="1"/>
        <end position="22"/>
    </location>
</feature>
<feature type="compositionally biased region" description="Basic and acidic residues" evidence="1">
    <location>
        <begin position="207"/>
        <end position="216"/>
    </location>
</feature>
<comment type="caution">
    <text evidence="4">The sequence shown here is derived from an EMBL/GenBank/DDBJ whole genome shotgun (WGS) entry which is preliminary data.</text>
</comment>
<keyword evidence="5" id="KW-1185">Reference proteome</keyword>
<protein>
    <submittedName>
        <fullName evidence="4">Uncharacterized protein</fullName>
    </submittedName>
</protein>
<keyword evidence="2" id="KW-0812">Transmembrane</keyword>
<feature type="chain" id="PRO_5032841939" evidence="3">
    <location>
        <begin position="23"/>
        <end position="216"/>
    </location>
</feature>
<evidence type="ECO:0000313" key="4">
    <source>
        <dbReference type="EMBL" id="KAG2495284.1"/>
    </source>
</evidence>
<dbReference type="PANTHER" id="PTHR36809:SF1">
    <property type="entry name" value="TRANSMEMBRANE PROTEIN"/>
    <property type="match status" value="1"/>
</dbReference>
<feature type="transmembrane region" description="Helical" evidence="2">
    <location>
        <begin position="71"/>
        <end position="89"/>
    </location>
</feature>
<evidence type="ECO:0000256" key="3">
    <source>
        <dbReference type="SAM" id="SignalP"/>
    </source>
</evidence>
<dbReference type="PANTHER" id="PTHR36809">
    <property type="entry name" value="TRANSMEMBRANE PROTEIN"/>
    <property type="match status" value="1"/>
</dbReference>
<sequence>MLAAGAAVTAALAALGAPAAWAIEAATSSGGDAASASAAAASAAAAAAAAASAAVAEGRYVPSPVEPGWEIWVGFVAGVVPFAIGSYEFGKRILIQLRCEECGGRGLAPSSGPGRDKYLRKCPTCGGFFPWISWQMFLSSNATPGNGGPLLQPKGQRSVLYDVPAAPDPEKQAAALARTEATLQAMKAGVRAGAEGPKSGGEAGVGRPEDKPEGPQ</sequence>
<proteinExistence type="predicted"/>
<feature type="region of interest" description="Disordered" evidence="1">
    <location>
        <begin position="187"/>
        <end position="216"/>
    </location>
</feature>
<organism evidence="4 5">
    <name type="scientific">Edaphochlamys debaryana</name>
    <dbReference type="NCBI Taxonomy" id="47281"/>
    <lineage>
        <taxon>Eukaryota</taxon>
        <taxon>Viridiplantae</taxon>
        <taxon>Chlorophyta</taxon>
        <taxon>core chlorophytes</taxon>
        <taxon>Chlorophyceae</taxon>
        <taxon>CS clade</taxon>
        <taxon>Chlamydomonadales</taxon>
        <taxon>Chlamydomonadales incertae sedis</taxon>
        <taxon>Edaphochlamys</taxon>
    </lineage>
</organism>
<keyword evidence="3" id="KW-0732">Signal</keyword>
<gene>
    <name evidence="4" type="ORF">HYH03_006557</name>
</gene>
<keyword evidence="2" id="KW-0472">Membrane</keyword>
<dbReference type="AlphaFoldDB" id="A0A835Y530"/>
<evidence type="ECO:0000313" key="5">
    <source>
        <dbReference type="Proteomes" id="UP000612055"/>
    </source>
</evidence>
<accession>A0A835Y530</accession>
<reference evidence="4" key="1">
    <citation type="journal article" date="2020" name="bioRxiv">
        <title>Comparative genomics of Chlamydomonas.</title>
        <authorList>
            <person name="Craig R.J."/>
            <person name="Hasan A.R."/>
            <person name="Ness R.W."/>
            <person name="Keightley P.D."/>
        </authorList>
    </citation>
    <scope>NUCLEOTIDE SEQUENCE</scope>
    <source>
        <strain evidence="4">CCAP 11/70</strain>
    </source>
</reference>
<evidence type="ECO:0000256" key="2">
    <source>
        <dbReference type="SAM" id="Phobius"/>
    </source>
</evidence>
<dbReference type="Proteomes" id="UP000612055">
    <property type="component" value="Unassembled WGS sequence"/>
</dbReference>
<keyword evidence="2" id="KW-1133">Transmembrane helix</keyword>
<evidence type="ECO:0000256" key="1">
    <source>
        <dbReference type="SAM" id="MobiDB-lite"/>
    </source>
</evidence>